<feature type="transmembrane region" description="Helical" evidence="2">
    <location>
        <begin position="47"/>
        <end position="69"/>
    </location>
</feature>
<dbReference type="PANTHER" id="PTHR34219">
    <property type="entry name" value="IRON-REGULATED INNER MEMBRANE PROTEIN-RELATED"/>
    <property type="match status" value="1"/>
</dbReference>
<keyword evidence="5" id="KW-1185">Reference proteome</keyword>
<dbReference type="InterPro" id="IPR005625">
    <property type="entry name" value="PepSY-ass_TM"/>
</dbReference>
<feature type="region of interest" description="Disordered" evidence="1">
    <location>
        <begin position="1"/>
        <end position="33"/>
    </location>
</feature>
<keyword evidence="2" id="KW-1133">Transmembrane helix</keyword>
<dbReference type="Pfam" id="PF03929">
    <property type="entry name" value="PepSY_TM"/>
    <property type="match status" value="1"/>
</dbReference>
<protein>
    <submittedName>
        <fullName evidence="4">PepSY domain-containing protein</fullName>
    </submittedName>
</protein>
<feature type="transmembrane region" description="Helical" evidence="2">
    <location>
        <begin position="233"/>
        <end position="253"/>
    </location>
</feature>
<organism evidence="4 5">
    <name type="scientific">Nocardiopsis suaedae</name>
    <dbReference type="NCBI Taxonomy" id="3018444"/>
    <lineage>
        <taxon>Bacteria</taxon>
        <taxon>Bacillati</taxon>
        <taxon>Actinomycetota</taxon>
        <taxon>Actinomycetes</taxon>
        <taxon>Streptosporangiales</taxon>
        <taxon>Nocardiopsidaceae</taxon>
        <taxon>Nocardiopsis</taxon>
    </lineage>
</organism>
<feature type="transmembrane region" description="Helical" evidence="2">
    <location>
        <begin position="446"/>
        <end position="472"/>
    </location>
</feature>
<dbReference type="InterPro" id="IPR025711">
    <property type="entry name" value="PepSY"/>
</dbReference>
<dbReference type="RefSeq" id="WP_270676019.1">
    <property type="nucleotide sequence ID" value="NZ_JAQFWP010000004.1"/>
</dbReference>
<feature type="domain" description="PepSY" evidence="3">
    <location>
        <begin position="91"/>
        <end position="151"/>
    </location>
</feature>
<evidence type="ECO:0000313" key="4">
    <source>
        <dbReference type="EMBL" id="MDA2803526.1"/>
    </source>
</evidence>
<feature type="transmembrane region" description="Helical" evidence="2">
    <location>
        <begin position="185"/>
        <end position="203"/>
    </location>
</feature>
<keyword evidence="2" id="KW-0812">Transmembrane</keyword>
<proteinExistence type="predicted"/>
<name>A0ABT4TGQ3_9ACTN</name>
<dbReference type="EMBL" id="JAQFWP010000004">
    <property type="protein sequence ID" value="MDA2803526.1"/>
    <property type="molecule type" value="Genomic_DNA"/>
</dbReference>
<dbReference type="Pfam" id="PF03413">
    <property type="entry name" value="PepSY"/>
    <property type="match status" value="1"/>
</dbReference>
<sequence length="488" mass="51561">MSIEPGVRPDDSPPEGGPAQPTTEPDRTPTRPSAGAALRALVLRLHFYAGILIAPFIAVAAATGLVYAFSPTLEQVAYRDVLTVEAGGERLPLQEQIDSAAGAYPEGTLDAVRPAAEPDQSTGVLFTKPDGDDKRMSVFVDPYTAEVLGQYDSYGSSGSLPMRTWLAELHKNLHLGDPGRMYSELAASWMWVIAAGGVVLWLTRGRRNRRPRKVLLPEGGGARGRRRTLSWHGAVGTWALLGLLALSATGLSWSNLAGGNIGSIREAFGWQTPALEAASGGHEGHGGSGEGHGGDHAAHTSHGGVGPDEVMASAQSAGIGGPVEIAFPGEERPVYTVAETSREWPADQDQVAVDPADGRVVEELHFEDYPLMAKVTKWGIAAHMGLLFGLANQVALAALALAALTLIVLGYRMWWQRRPTKAGQSASFGSPVPRGALARLDWTARILVAVVAVAVGVFLPLLGISLLAFLVVDTVLGLRQRTKEPQGA</sequence>
<dbReference type="PANTHER" id="PTHR34219:SF1">
    <property type="entry name" value="PEPSY DOMAIN-CONTAINING PROTEIN"/>
    <property type="match status" value="1"/>
</dbReference>
<evidence type="ECO:0000313" key="5">
    <source>
        <dbReference type="Proteomes" id="UP001165685"/>
    </source>
</evidence>
<accession>A0ABT4TGQ3</accession>
<gene>
    <name evidence="4" type="ORF">O4U47_03310</name>
</gene>
<comment type="caution">
    <text evidence="4">The sequence shown here is derived from an EMBL/GenBank/DDBJ whole genome shotgun (WGS) entry which is preliminary data.</text>
</comment>
<dbReference type="Proteomes" id="UP001165685">
    <property type="component" value="Unassembled WGS sequence"/>
</dbReference>
<evidence type="ECO:0000256" key="1">
    <source>
        <dbReference type="SAM" id="MobiDB-lite"/>
    </source>
</evidence>
<keyword evidence="2" id="KW-0472">Membrane</keyword>
<evidence type="ECO:0000256" key="2">
    <source>
        <dbReference type="SAM" id="Phobius"/>
    </source>
</evidence>
<reference evidence="4" key="1">
    <citation type="submission" date="2023-01" db="EMBL/GenBank/DDBJ databases">
        <title>Draft genome sequence of Nocardiopsis sp. LSu2-4 isolated from halophytes.</title>
        <authorList>
            <person name="Duangmal K."/>
            <person name="Chantavorakit T."/>
        </authorList>
    </citation>
    <scope>NUCLEOTIDE SEQUENCE</scope>
    <source>
        <strain evidence="4">LSu2-4</strain>
    </source>
</reference>
<feature type="region of interest" description="Disordered" evidence="1">
    <location>
        <begin position="276"/>
        <end position="312"/>
    </location>
</feature>
<evidence type="ECO:0000259" key="3">
    <source>
        <dbReference type="Pfam" id="PF03413"/>
    </source>
</evidence>
<feature type="transmembrane region" description="Helical" evidence="2">
    <location>
        <begin position="380"/>
        <end position="411"/>
    </location>
</feature>